<evidence type="ECO:0000256" key="2">
    <source>
        <dbReference type="ARBA" id="ARBA00007886"/>
    </source>
</evidence>
<evidence type="ECO:0000256" key="6">
    <source>
        <dbReference type="ARBA" id="ARBA00023139"/>
    </source>
</evidence>
<dbReference type="Gene3D" id="3.30.300.210">
    <property type="entry name" value="Nutrient germinant receptor protein C, domain 3"/>
    <property type="match status" value="1"/>
</dbReference>
<dbReference type="RefSeq" id="WP_160801041.1">
    <property type="nucleotide sequence ID" value="NZ_WUUL01000004.1"/>
</dbReference>
<comment type="subcellular location">
    <subcellularLocation>
        <location evidence="1">Membrane</location>
        <topology evidence="1">Lipid-anchor</topology>
    </subcellularLocation>
</comment>
<evidence type="ECO:0000259" key="8">
    <source>
        <dbReference type="Pfam" id="PF05504"/>
    </source>
</evidence>
<organism evidence="10 11">
    <name type="scientific">Shimazuella alba</name>
    <dbReference type="NCBI Taxonomy" id="2690964"/>
    <lineage>
        <taxon>Bacteria</taxon>
        <taxon>Bacillati</taxon>
        <taxon>Bacillota</taxon>
        <taxon>Bacilli</taxon>
        <taxon>Bacillales</taxon>
        <taxon>Thermoactinomycetaceae</taxon>
        <taxon>Shimazuella</taxon>
    </lineage>
</organism>
<evidence type="ECO:0000256" key="4">
    <source>
        <dbReference type="ARBA" id="ARBA00022729"/>
    </source>
</evidence>
<evidence type="ECO:0000313" key="10">
    <source>
        <dbReference type="EMBL" id="MXQ53688.1"/>
    </source>
</evidence>
<dbReference type="PROSITE" id="PS51257">
    <property type="entry name" value="PROKAR_LIPOPROTEIN"/>
    <property type="match status" value="1"/>
</dbReference>
<dbReference type="PANTHER" id="PTHR35789">
    <property type="entry name" value="SPORE GERMINATION PROTEIN B3"/>
    <property type="match status" value="1"/>
</dbReference>
<accession>A0A6I4VT78</accession>
<dbReference type="Gene3D" id="6.20.190.10">
    <property type="entry name" value="Nutrient germinant receptor protein C, domain 1"/>
    <property type="match status" value="1"/>
</dbReference>
<evidence type="ECO:0000256" key="3">
    <source>
        <dbReference type="ARBA" id="ARBA00022544"/>
    </source>
</evidence>
<sequence>MKLSKILKLVLIISITITTTGCWGARELNDLSIATGMAIDKKQDGYELTVQVVLPSKTDSKGGGEGRTPVVTFHTTAKTLWEAGRKLIQDSSRQIYAGHLRILVLGEEVAKEGIEKVIDLFFRFQEMRSDILVLVAKEKRGSDILKVLTAMEKNPTMHLYNSIQRAEKLWAPTEAVELSDLISNSSMSGGGQVLTVVELKGPLSKGIASSNLKKIVPPTKLRIDGLAALKNGRLVGYLNENESQGFSFITDNVTRTIGHVKCKNGRIAMEIFKSRSDVKGDYIEGKPRINIKVETEASIGEVDCDINLTDPNNIAELENKAEEEIKSRMRAALHKAQTVLTTDIFGFGEKIRRSNPKEWRKLKRNWEKQYPSLTVDMEVKVKIKDTRVITNPVFKGNQK</sequence>
<dbReference type="GO" id="GO:0016020">
    <property type="term" value="C:membrane"/>
    <property type="evidence" value="ECO:0007669"/>
    <property type="project" value="UniProtKB-SubCell"/>
</dbReference>
<dbReference type="AlphaFoldDB" id="A0A6I4VT78"/>
<dbReference type="InterPro" id="IPR038501">
    <property type="entry name" value="Spore_GerAC_C_sf"/>
</dbReference>
<dbReference type="Proteomes" id="UP000430692">
    <property type="component" value="Unassembled WGS sequence"/>
</dbReference>
<feature type="domain" description="Spore germination GerAC-like C-terminal" evidence="8">
    <location>
        <begin position="224"/>
        <end position="386"/>
    </location>
</feature>
<comment type="caution">
    <text evidence="10">The sequence shown here is derived from an EMBL/GenBank/DDBJ whole genome shotgun (WGS) entry which is preliminary data.</text>
</comment>
<dbReference type="PANTHER" id="PTHR35789:SF1">
    <property type="entry name" value="SPORE GERMINATION PROTEIN B3"/>
    <property type="match status" value="1"/>
</dbReference>
<comment type="similarity">
    <text evidence="2">Belongs to the GerABKC lipoprotein family.</text>
</comment>
<evidence type="ECO:0000259" key="9">
    <source>
        <dbReference type="Pfam" id="PF25198"/>
    </source>
</evidence>
<protein>
    <submittedName>
        <fullName evidence="10">Ger(X)C family spore germination protein</fullName>
    </submittedName>
</protein>
<dbReference type="Pfam" id="PF05504">
    <property type="entry name" value="Spore_GerAC"/>
    <property type="match status" value="1"/>
</dbReference>
<feature type="domain" description="Spore germination protein N-terminal" evidence="9">
    <location>
        <begin position="25"/>
        <end position="198"/>
    </location>
</feature>
<keyword evidence="11" id="KW-1185">Reference proteome</keyword>
<keyword evidence="5" id="KW-0472">Membrane</keyword>
<keyword evidence="4" id="KW-0732">Signal</keyword>
<dbReference type="InterPro" id="IPR008844">
    <property type="entry name" value="Spore_GerAC-like"/>
</dbReference>
<proteinExistence type="inferred from homology"/>
<dbReference type="EMBL" id="WUUL01000004">
    <property type="protein sequence ID" value="MXQ53688.1"/>
    <property type="molecule type" value="Genomic_DNA"/>
</dbReference>
<dbReference type="InterPro" id="IPR057336">
    <property type="entry name" value="GerAC_N"/>
</dbReference>
<dbReference type="InterPro" id="IPR046953">
    <property type="entry name" value="Spore_GerAC-like_C"/>
</dbReference>
<evidence type="ECO:0000313" key="11">
    <source>
        <dbReference type="Proteomes" id="UP000430692"/>
    </source>
</evidence>
<keyword evidence="7" id="KW-0449">Lipoprotein</keyword>
<reference evidence="10 11" key="1">
    <citation type="submission" date="2019-12" db="EMBL/GenBank/DDBJ databases">
        <title>Whole-genome analyses of novel actinobacteria.</title>
        <authorList>
            <person name="Sahin N."/>
            <person name="Saygin H."/>
        </authorList>
    </citation>
    <scope>NUCLEOTIDE SEQUENCE [LARGE SCALE GENOMIC DNA]</scope>
    <source>
        <strain evidence="10 11">KC615</strain>
    </source>
</reference>
<gene>
    <name evidence="10" type="ORF">GSM42_08100</name>
</gene>
<evidence type="ECO:0000256" key="5">
    <source>
        <dbReference type="ARBA" id="ARBA00023136"/>
    </source>
</evidence>
<dbReference type="Pfam" id="PF25198">
    <property type="entry name" value="Spore_GerAC_N"/>
    <property type="match status" value="1"/>
</dbReference>
<dbReference type="GO" id="GO:0009847">
    <property type="term" value="P:spore germination"/>
    <property type="evidence" value="ECO:0007669"/>
    <property type="project" value="InterPro"/>
</dbReference>
<evidence type="ECO:0000256" key="7">
    <source>
        <dbReference type="ARBA" id="ARBA00023288"/>
    </source>
</evidence>
<evidence type="ECO:0000256" key="1">
    <source>
        <dbReference type="ARBA" id="ARBA00004635"/>
    </source>
</evidence>
<keyword evidence="3" id="KW-0309">Germination</keyword>
<dbReference type="NCBIfam" id="TIGR02887">
    <property type="entry name" value="spore_ger_x_C"/>
    <property type="match status" value="1"/>
</dbReference>
<name>A0A6I4VT78_9BACL</name>
<keyword evidence="6" id="KW-0564">Palmitate</keyword>